<reference evidence="7 8" key="1">
    <citation type="submission" date="2017-08" db="EMBL/GenBank/DDBJ databases">
        <title>Multipartite genome sequences of Sinorhizobium species nodulating soybeans.</title>
        <authorList>
            <person name="Tian C.F."/>
        </authorList>
    </citation>
    <scope>NUCLEOTIDE SEQUENCE [LARGE SCALE GENOMIC DNA]</scope>
    <source>
        <strain evidence="7 8">CCBAU 05684</strain>
        <plasmid evidence="8">psj05684b</plasmid>
    </source>
</reference>
<feature type="region of interest" description="Disordered" evidence="5">
    <location>
        <begin position="334"/>
        <end position="354"/>
    </location>
</feature>
<evidence type="ECO:0000313" key="8">
    <source>
        <dbReference type="Proteomes" id="UP000217211"/>
    </source>
</evidence>
<dbReference type="Gene3D" id="3.40.50.2300">
    <property type="match status" value="2"/>
</dbReference>
<dbReference type="Gene3D" id="1.10.260.40">
    <property type="entry name" value="lambda repressor-like DNA-binding domains"/>
    <property type="match status" value="1"/>
</dbReference>
<dbReference type="InterPro" id="IPR046335">
    <property type="entry name" value="LacI/GalR-like_sensor"/>
</dbReference>
<dbReference type="PANTHER" id="PTHR30146:SF148">
    <property type="entry name" value="HTH-TYPE TRANSCRIPTIONAL REPRESSOR PURR-RELATED"/>
    <property type="match status" value="1"/>
</dbReference>
<evidence type="ECO:0000256" key="4">
    <source>
        <dbReference type="ARBA" id="ARBA00023163"/>
    </source>
</evidence>
<dbReference type="GO" id="GO:0003700">
    <property type="term" value="F:DNA-binding transcription factor activity"/>
    <property type="evidence" value="ECO:0007669"/>
    <property type="project" value="TreeGrafter"/>
</dbReference>
<dbReference type="KEGG" id="esj:SJ05684_b46810"/>
<dbReference type="InterPro" id="IPR000843">
    <property type="entry name" value="HTH_LacI"/>
</dbReference>
<evidence type="ECO:0000256" key="1">
    <source>
        <dbReference type="ARBA" id="ARBA00022491"/>
    </source>
</evidence>
<dbReference type="Pfam" id="PF00356">
    <property type="entry name" value="LacI"/>
    <property type="match status" value="1"/>
</dbReference>
<sequence>MAAKKPSIREVAAYAGVSTATVSNVFSGRKPVNEELKKSVLEAAQHLGYHIDRAASQLRSGRTRIIAVLVPDLTDTFFATIVSRLETQAFAEGYDVIVASSHDDPSVESSRLKALLSWRPAGLIAVPCSSSTPAELIEIEKRLPMVLVDRVASEGAIADTVTIDNREAGQIAAGHLLEHGHRDIVIAVSNLDFPPIFERAEGAADLIAQRTGARPVTLKLGSNMELGARTFSDWMDRNAAPGAVIALTNITTLSVLSALAERRIAIPEKTSIVAFDDYAWMAARNTGLTAIRQPVDRIAETAWKRLQLRMDNGMEAPAEPSVLNASLVERDSVRDLDSRKPHAVGNDAQDTGLSGERILAASGQGKNVH</sequence>
<keyword evidence="8" id="KW-1185">Reference proteome</keyword>
<dbReference type="Pfam" id="PF13377">
    <property type="entry name" value="Peripla_BP_3"/>
    <property type="match status" value="1"/>
</dbReference>
<evidence type="ECO:0000256" key="3">
    <source>
        <dbReference type="ARBA" id="ARBA00023125"/>
    </source>
</evidence>
<protein>
    <submittedName>
        <fullName evidence="7">Transcriptional regulator, LacI family</fullName>
    </submittedName>
</protein>
<keyword evidence="3" id="KW-0238">DNA-binding</keyword>
<feature type="domain" description="HTH lacI-type" evidence="6">
    <location>
        <begin position="6"/>
        <end position="60"/>
    </location>
</feature>
<dbReference type="PROSITE" id="PS50932">
    <property type="entry name" value="HTH_LACI_2"/>
    <property type="match status" value="1"/>
</dbReference>
<dbReference type="Proteomes" id="UP000217211">
    <property type="component" value="Plasmid pSJ05684b"/>
</dbReference>
<dbReference type="STRING" id="716928.GCA_000261485_03144"/>
<keyword evidence="1" id="KW-0678">Repressor</keyword>
<accession>A0A249PI99</accession>
<dbReference type="PANTHER" id="PTHR30146">
    <property type="entry name" value="LACI-RELATED TRANSCRIPTIONAL REPRESSOR"/>
    <property type="match status" value="1"/>
</dbReference>
<name>A0A249PI99_9HYPH</name>
<keyword evidence="2" id="KW-0805">Transcription regulation</keyword>
<dbReference type="OrthoDB" id="8433438at2"/>
<dbReference type="SMART" id="SM00354">
    <property type="entry name" value="HTH_LACI"/>
    <property type="match status" value="1"/>
</dbReference>
<evidence type="ECO:0000256" key="5">
    <source>
        <dbReference type="SAM" id="MobiDB-lite"/>
    </source>
</evidence>
<dbReference type="SUPFAM" id="SSF53822">
    <property type="entry name" value="Periplasmic binding protein-like I"/>
    <property type="match status" value="1"/>
</dbReference>
<dbReference type="EMBL" id="CP023068">
    <property type="protein sequence ID" value="ASY65663.1"/>
    <property type="molecule type" value="Genomic_DNA"/>
</dbReference>
<dbReference type="GO" id="GO:0000976">
    <property type="term" value="F:transcription cis-regulatory region binding"/>
    <property type="evidence" value="ECO:0007669"/>
    <property type="project" value="TreeGrafter"/>
</dbReference>
<evidence type="ECO:0000313" key="7">
    <source>
        <dbReference type="EMBL" id="ASY65663.1"/>
    </source>
</evidence>
<dbReference type="CDD" id="cd06267">
    <property type="entry name" value="PBP1_LacI_sugar_binding-like"/>
    <property type="match status" value="1"/>
</dbReference>
<dbReference type="InterPro" id="IPR010982">
    <property type="entry name" value="Lambda_DNA-bd_dom_sf"/>
</dbReference>
<dbReference type="CDD" id="cd01392">
    <property type="entry name" value="HTH_LacI"/>
    <property type="match status" value="1"/>
</dbReference>
<dbReference type="AlphaFoldDB" id="A0A249PI99"/>
<dbReference type="RefSeq" id="WP_034855549.1">
    <property type="nucleotide sequence ID" value="NZ_AJQT01000061.1"/>
</dbReference>
<keyword evidence="4" id="KW-0804">Transcription</keyword>
<dbReference type="SUPFAM" id="SSF47413">
    <property type="entry name" value="lambda repressor-like DNA-binding domains"/>
    <property type="match status" value="1"/>
</dbReference>
<evidence type="ECO:0000259" key="6">
    <source>
        <dbReference type="PROSITE" id="PS50932"/>
    </source>
</evidence>
<dbReference type="eggNOG" id="COG1609">
    <property type="taxonomic scope" value="Bacteria"/>
</dbReference>
<gene>
    <name evidence="7" type="ORF">SJ05684_b46810</name>
</gene>
<evidence type="ECO:0000256" key="2">
    <source>
        <dbReference type="ARBA" id="ARBA00023015"/>
    </source>
</evidence>
<proteinExistence type="predicted"/>
<keyword evidence="7" id="KW-0614">Plasmid</keyword>
<organism evidence="7 8">
    <name type="scientific">Sinorhizobium sojae CCBAU 05684</name>
    <dbReference type="NCBI Taxonomy" id="716928"/>
    <lineage>
        <taxon>Bacteria</taxon>
        <taxon>Pseudomonadati</taxon>
        <taxon>Pseudomonadota</taxon>
        <taxon>Alphaproteobacteria</taxon>
        <taxon>Hyphomicrobiales</taxon>
        <taxon>Rhizobiaceae</taxon>
        <taxon>Sinorhizobium/Ensifer group</taxon>
        <taxon>Sinorhizobium</taxon>
    </lineage>
</organism>
<geneLocation type="plasmid" evidence="8">
    <name>psj05684b</name>
</geneLocation>
<dbReference type="InterPro" id="IPR028082">
    <property type="entry name" value="Peripla_BP_I"/>
</dbReference>